<keyword evidence="1" id="KW-0677">Repeat</keyword>
<dbReference type="InterPro" id="IPR027417">
    <property type="entry name" value="P-loop_NTPase"/>
</dbReference>
<evidence type="ECO:0000313" key="3">
    <source>
        <dbReference type="EMBL" id="KAF9522984.1"/>
    </source>
</evidence>
<feature type="domain" description="Nephrocystin 3-like N-terminal" evidence="2">
    <location>
        <begin position="32"/>
        <end position="183"/>
    </location>
</feature>
<dbReference type="Proteomes" id="UP000807306">
    <property type="component" value="Unassembled WGS sequence"/>
</dbReference>
<proteinExistence type="predicted"/>
<evidence type="ECO:0000256" key="1">
    <source>
        <dbReference type="ARBA" id="ARBA00022737"/>
    </source>
</evidence>
<gene>
    <name evidence="3" type="ORF">CPB83DRAFT_730860</name>
</gene>
<feature type="non-terminal residue" evidence="3">
    <location>
        <position position="265"/>
    </location>
</feature>
<dbReference type="PANTHER" id="PTHR10039:SF17">
    <property type="entry name" value="FUNGAL STAND N-TERMINAL GOODBYE DOMAIN-CONTAINING PROTEIN-RELATED"/>
    <property type="match status" value="1"/>
</dbReference>
<dbReference type="SUPFAM" id="SSF52540">
    <property type="entry name" value="P-loop containing nucleoside triphosphate hydrolases"/>
    <property type="match status" value="1"/>
</dbReference>
<dbReference type="EMBL" id="MU157928">
    <property type="protein sequence ID" value="KAF9522984.1"/>
    <property type="molecule type" value="Genomic_DNA"/>
</dbReference>
<keyword evidence="4" id="KW-1185">Reference proteome</keyword>
<dbReference type="Pfam" id="PF24883">
    <property type="entry name" value="NPHP3_N"/>
    <property type="match status" value="1"/>
</dbReference>
<reference evidence="3" key="1">
    <citation type="submission" date="2020-11" db="EMBL/GenBank/DDBJ databases">
        <authorList>
            <consortium name="DOE Joint Genome Institute"/>
            <person name="Ahrendt S."/>
            <person name="Riley R."/>
            <person name="Andreopoulos W."/>
            <person name="Labutti K."/>
            <person name="Pangilinan J."/>
            <person name="Ruiz-Duenas F.J."/>
            <person name="Barrasa J.M."/>
            <person name="Sanchez-Garcia M."/>
            <person name="Camarero S."/>
            <person name="Miyauchi S."/>
            <person name="Serrano A."/>
            <person name="Linde D."/>
            <person name="Babiker R."/>
            <person name="Drula E."/>
            <person name="Ayuso-Fernandez I."/>
            <person name="Pacheco R."/>
            <person name="Padilla G."/>
            <person name="Ferreira P."/>
            <person name="Barriuso J."/>
            <person name="Kellner H."/>
            <person name="Castanera R."/>
            <person name="Alfaro M."/>
            <person name="Ramirez L."/>
            <person name="Pisabarro A.G."/>
            <person name="Kuo A."/>
            <person name="Tritt A."/>
            <person name="Lipzen A."/>
            <person name="He G."/>
            <person name="Yan M."/>
            <person name="Ng V."/>
            <person name="Cullen D."/>
            <person name="Martin F."/>
            <person name="Rosso M.-N."/>
            <person name="Henrissat B."/>
            <person name="Hibbett D."/>
            <person name="Martinez A.T."/>
            <person name="Grigoriev I.V."/>
        </authorList>
    </citation>
    <scope>NUCLEOTIDE SEQUENCE</scope>
    <source>
        <strain evidence="3">CBS 506.95</strain>
    </source>
</reference>
<comment type="caution">
    <text evidence="3">The sequence shown here is derived from an EMBL/GenBank/DDBJ whole genome shotgun (WGS) entry which is preliminary data.</text>
</comment>
<evidence type="ECO:0000313" key="4">
    <source>
        <dbReference type="Proteomes" id="UP000807306"/>
    </source>
</evidence>
<name>A0A9P6E5W5_9AGAR</name>
<evidence type="ECO:0000259" key="2">
    <source>
        <dbReference type="Pfam" id="PF24883"/>
    </source>
</evidence>
<dbReference type="OrthoDB" id="5967843at2759"/>
<accession>A0A9P6E5W5</accession>
<protein>
    <recommendedName>
        <fullName evidence="2">Nephrocystin 3-like N-terminal domain-containing protein</fullName>
    </recommendedName>
</protein>
<dbReference type="PANTHER" id="PTHR10039">
    <property type="entry name" value="AMELOGENIN"/>
    <property type="match status" value="1"/>
</dbReference>
<organism evidence="3 4">
    <name type="scientific">Crepidotus variabilis</name>
    <dbReference type="NCBI Taxonomy" id="179855"/>
    <lineage>
        <taxon>Eukaryota</taxon>
        <taxon>Fungi</taxon>
        <taxon>Dikarya</taxon>
        <taxon>Basidiomycota</taxon>
        <taxon>Agaricomycotina</taxon>
        <taxon>Agaricomycetes</taxon>
        <taxon>Agaricomycetidae</taxon>
        <taxon>Agaricales</taxon>
        <taxon>Agaricineae</taxon>
        <taxon>Crepidotaceae</taxon>
        <taxon>Crepidotus</taxon>
    </lineage>
</organism>
<sequence>DSPSRDPPPRCYANTRTFALDTIVNFVDDPEPDEKVMWMNAPGGHGKSAIMQTFVETLRASGYANRVAGAFFFRHDKEGHDIVRCFLPTILYQIAHNIPGMYKHINEAIESDPTLLSKPIENQLIPLLVDPFRHYSPSATHTPTVFIDGLNECDISAQQSVLKMIADALTVHQVPLRFVIASRAETHLDEYFKKGPLQSVTHIFSLDDDFDGMWTYYRDGFDRIYASRTNEMSEVPTPWPSNEIIEDLIRRASGQYLFACTILRF</sequence>
<dbReference type="InterPro" id="IPR056884">
    <property type="entry name" value="NPHP3-like_N"/>
</dbReference>
<dbReference type="AlphaFoldDB" id="A0A9P6E5W5"/>
<feature type="non-terminal residue" evidence="3">
    <location>
        <position position="1"/>
    </location>
</feature>